<evidence type="ECO:0000313" key="5">
    <source>
        <dbReference type="EMBL" id="KST68972.1"/>
    </source>
</evidence>
<dbReference type="PROSITE" id="PS50263">
    <property type="entry name" value="CN_HYDROLASE"/>
    <property type="match status" value="1"/>
</dbReference>
<evidence type="ECO:0000259" key="4">
    <source>
        <dbReference type="PROSITE" id="PS50263"/>
    </source>
</evidence>
<evidence type="ECO:0000313" key="6">
    <source>
        <dbReference type="Proteomes" id="UP000053372"/>
    </source>
</evidence>
<dbReference type="InterPro" id="IPR044149">
    <property type="entry name" value="Nitrilases_CHs"/>
</dbReference>
<dbReference type="Pfam" id="PF00795">
    <property type="entry name" value="CN_hydrolase"/>
    <property type="match status" value="1"/>
</dbReference>
<keyword evidence="6" id="KW-1185">Reference proteome</keyword>
<feature type="active site" description="Proton acceptor" evidence="2">
    <location>
        <position position="48"/>
    </location>
</feature>
<dbReference type="RefSeq" id="WP_058183415.1">
    <property type="nucleotide sequence ID" value="NZ_LMTZ01000040.1"/>
</dbReference>
<dbReference type="PROSITE" id="PS00920">
    <property type="entry name" value="NITRIL_CHT_1"/>
    <property type="match status" value="1"/>
</dbReference>
<protein>
    <recommendedName>
        <fullName evidence="4">CN hydrolase domain-containing protein</fullName>
    </recommendedName>
</protein>
<dbReference type="Gene3D" id="3.60.110.10">
    <property type="entry name" value="Carbon-nitrogen hydrolase"/>
    <property type="match status" value="1"/>
</dbReference>
<dbReference type="PANTHER" id="PTHR46044:SF1">
    <property type="entry name" value="CN HYDROLASE DOMAIN-CONTAINING PROTEIN"/>
    <property type="match status" value="1"/>
</dbReference>
<dbReference type="SUPFAM" id="SSF56317">
    <property type="entry name" value="Carbon-nitrogen hydrolase"/>
    <property type="match status" value="1"/>
</dbReference>
<proteinExistence type="inferred from homology"/>
<sequence>MGDVFPTIKAAVVQAASILYDREKTLDKAVALIEEAAGQGAQLVAFSESFIPGYPYHLWLGAPVWYRDLFKEWFLNSVEIPSKTTDILCNVARTNNIDVVMGVSEREGNTCYNTLIFINRLGKLLGKHRKIMPTHAERAHWGLGNGSDIKTWDFDEYRLSGLLCWEHSMDLMRHAMIAQHPQIHVASWVGGGAMALWDDIFEMTSELCSRYHAHVGECFVLKADGTLDQAGYEKLCQTEYQKDKIKLGGGKSAIIAPGGKYLAEPLKDREGIIIADLDLNTIADWAHLHDAVGHYARPDLLSLLTNTGEYHVTRPMIERSNNYFSGVYSSNTNNLEKLTADIERLSTDFTNLQSTLQERLTVANQ</sequence>
<name>A0A0V7ZWG2_9CYAN</name>
<evidence type="ECO:0000256" key="1">
    <source>
        <dbReference type="ARBA" id="ARBA00008129"/>
    </source>
</evidence>
<dbReference type="OrthoDB" id="9811121at2"/>
<dbReference type="EMBL" id="LMTZ01000040">
    <property type="protein sequence ID" value="KST68972.1"/>
    <property type="molecule type" value="Genomic_DNA"/>
</dbReference>
<organism evidence="5 6">
    <name type="scientific">Mastigocoleus testarum BC008</name>
    <dbReference type="NCBI Taxonomy" id="371196"/>
    <lineage>
        <taxon>Bacteria</taxon>
        <taxon>Bacillati</taxon>
        <taxon>Cyanobacteriota</taxon>
        <taxon>Cyanophyceae</taxon>
        <taxon>Nostocales</taxon>
        <taxon>Hapalosiphonaceae</taxon>
        <taxon>Mastigocoleus</taxon>
    </lineage>
</organism>
<accession>A0A0V7ZWG2</accession>
<dbReference type="InterPro" id="IPR003010">
    <property type="entry name" value="C-N_Hydrolase"/>
</dbReference>
<dbReference type="PANTHER" id="PTHR46044">
    <property type="entry name" value="NITRILASE"/>
    <property type="match status" value="1"/>
</dbReference>
<gene>
    <name evidence="5" type="ORF">BC008_02530</name>
</gene>
<dbReference type="CDD" id="cd07564">
    <property type="entry name" value="nitrilases_CHs"/>
    <property type="match status" value="1"/>
</dbReference>
<dbReference type="InterPro" id="IPR036526">
    <property type="entry name" value="C-N_Hydrolase_sf"/>
</dbReference>
<feature type="coiled-coil region" evidence="3">
    <location>
        <begin position="328"/>
        <end position="355"/>
    </location>
</feature>
<comment type="caution">
    <text evidence="5">The sequence shown here is derived from an EMBL/GenBank/DDBJ whole genome shotgun (WGS) entry which is preliminary data.</text>
</comment>
<dbReference type="GO" id="GO:0000257">
    <property type="term" value="F:nitrilase activity"/>
    <property type="evidence" value="ECO:0007669"/>
    <property type="project" value="UniProtKB-ARBA"/>
</dbReference>
<dbReference type="InterPro" id="IPR000132">
    <property type="entry name" value="Nitrilase/CN_hydratase_CS"/>
</dbReference>
<evidence type="ECO:0000256" key="2">
    <source>
        <dbReference type="PROSITE-ProRule" id="PRU10139"/>
    </source>
</evidence>
<dbReference type="Proteomes" id="UP000053372">
    <property type="component" value="Unassembled WGS sequence"/>
</dbReference>
<dbReference type="AlphaFoldDB" id="A0A0V7ZWG2"/>
<keyword evidence="3" id="KW-0175">Coiled coil</keyword>
<feature type="domain" description="CN hydrolase" evidence="4">
    <location>
        <begin position="8"/>
        <end position="279"/>
    </location>
</feature>
<comment type="similarity">
    <text evidence="1">Belongs to the carbon-nitrogen hydrolase superfamily. Nitrilase family.</text>
</comment>
<reference evidence="5 6" key="1">
    <citation type="journal article" date="2015" name="Genome Announc.">
        <title>Draft Genome of the Euendolithic (true boring) Cyanobacterium Mastigocoleus testarum strain BC008.</title>
        <authorList>
            <person name="Guida B.S."/>
            <person name="Garcia-Pichel F."/>
        </authorList>
    </citation>
    <scope>NUCLEOTIDE SEQUENCE [LARGE SCALE GENOMIC DNA]</scope>
    <source>
        <strain evidence="5 6">BC008</strain>
    </source>
</reference>
<evidence type="ECO:0000256" key="3">
    <source>
        <dbReference type="SAM" id="Coils"/>
    </source>
</evidence>